<dbReference type="EMBL" id="AAQH01000004">
    <property type="protein sequence ID" value="EAT12892.1"/>
    <property type="molecule type" value="Genomic_DNA"/>
</dbReference>
<reference evidence="5 6" key="1">
    <citation type="submission" date="2006-03" db="EMBL/GenBank/DDBJ databases">
        <authorList>
            <person name="Pinhassi J."/>
            <person name="Pedros-Alio C."/>
            <person name="Ferriera S."/>
            <person name="Johnson J."/>
            <person name="Kravitz S."/>
            <person name="Halpern A."/>
            <person name="Remington K."/>
            <person name="Beeson K."/>
            <person name="Tran B."/>
            <person name="Rogers Y.-H."/>
            <person name="Friedman R."/>
            <person name="Venter J.C."/>
        </authorList>
    </citation>
    <scope>NUCLEOTIDE SEQUENCE [LARGE SCALE GENOMIC DNA]</scope>
    <source>
        <strain evidence="5 6">RED65</strain>
    </source>
</reference>
<evidence type="ECO:0000259" key="4">
    <source>
        <dbReference type="PROSITE" id="PS01124"/>
    </source>
</evidence>
<dbReference type="AlphaFoldDB" id="Q1N3I2"/>
<dbReference type="STRING" id="207949.RED65_12504"/>
<dbReference type="GO" id="GO:0000976">
    <property type="term" value="F:transcription cis-regulatory region binding"/>
    <property type="evidence" value="ECO:0007669"/>
    <property type="project" value="TreeGrafter"/>
</dbReference>
<dbReference type="InterPro" id="IPR020449">
    <property type="entry name" value="Tscrpt_reg_AraC-type_HTH"/>
</dbReference>
<dbReference type="PRINTS" id="PR00032">
    <property type="entry name" value="HTHARAC"/>
</dbReference>
<dbReference type="HOGENOM" id="CLU_047522_0_0_6"/>
<evidence type="ECO:0000313" key="6">
    <source>
        <dbReference type="Proteomes" id="UP000004263"/>
    </source>
</evidence>
<accession>Q1N3I2</accession>
<sequence>MRTSTIASHYVSCAIAGAKRQGLDVHDILRRADITPDILNEPKARIFPDKMAKLLRILVSELNDEFLGLDDKPSPRGSFETLCQLIVPCSTLREALLLGTQFYGLFDMALETQYADSQYGGMLRAVEKRPCLDEHHYLTEFQLVLWHRLACWLTGKRIPIELAEFNYAKPEHSDEYRLFFYGERLFQRPQTALHFKSSYLDLPIVRTRNDLPELLKEAPYVFLVKPNNTTSINAQIRRILQGNMDDSELPDFETVAHKLNTSTQTLRRRLKEENTSFQAIKDQVRRDMAIYYLGDPNISINEIALKVGFTEPSTFHRAFKKWTGMTPGDYRSEQAQPA</sequence>
<dbReference type="GO" id="GO:0005829">
    <property type="term" value="C:cytosol"/>
    <property type="evidence" value="ECO:0007669"/>
    <property type="project" value="TreeGrafter"/>
</dbReference>
<dbReference type="SUPFAM" id="SSF46689">
    <property type="entry name" value="Homeodomain-like"/>
    <property type="match status" value="1"/>
</dbReference>
<gene>
    <name evidence="5" type="ORF">RED65_12504</name>
</gene>
<evidence type="ECO:0000313" key="5">
    <source>
        <dbReference type="EMBL" id="EAT12892.1"/>
    </source>
</evidence>
<evidence type="ECO:0000256" key="2">
    <source>
        <dbReference type="ARBA" id="ARBA00023125"/>
    </source>
</evidence>
<keyword evidence="2 5" id="KW-0238">DNA-binding</keyword>
<dbReference type="Pfam" id="PF12833">
    <property type="entry name" value="HTH_18"/>
    <property type="match status" value="1"/>
</dbReference>
<evidence type="ECO:0000256" key="3">
    <source>
        <dbReference type="ARBA" id="ARBA00023163"/>
    </source>
</evidence>
<dbReference type="InterPro" id="IPR032687">
    <property type="entry name" value="AraC-type_N"/>
</dbReference>
<dbReference type="PANTHER" id="PTHR47894">
    <property type="entry name" value="HTH-TYPE TRANSCRIPTIONAL REGULATOR GADX"/>
    <property type="match status" value="1"/>
</dbReference>
<dbReference type="OrthoDB" id="5582699at2"/>
<name>Q1N3I2_9GAMM</name>
<dbReference type="RefSeq" id="WP_007018782.1">
    <property type="nucleotide sequence ID" value="NZ_CH724118.1"/>
</dbReference>
<evidence type="ECO:0000256" key="1">
    <source>
        <dbReference type="ARBA" id="ARBA00023015"/>
    </source>
</evidence>
<proteinExistence type="predicted"/>
<keyword evidence="3" id="KW-0804">Transcription</keyword>
<keyword evidence="1" id="KW-0805">Transcription regulation</keyword>
<dbReference type="PROSITE" id="PS01124">
    <property type="entry name" value="HTH_ARAC_FAMILY_2"/>
    <property type="match status" value="1"/>
</dbReference>
<organism evidence="5 6">
    <name type="scientific">Bermanella marisrubri</name>
    <dbReference type="NCBI Taxonomy" id="207949"/>
    <lineage>
        <taxon>Bacteria</taxon>
        <taxon>Pseudomonadati</taxon>
        <taxon>Pseudomonadota</taxon>
        <taxon>Gammaproteobacteria</taxon>
        <taxon>Oceanospirillales</taxon>
        <taxon>Oceanospirillaceae</taxon>
        <taxon>Bermanella</taxon>
    </lineage>
</organism>
<dbReference type="Pfam" id="PF12625">
    <property type="entry name" value="Arabinose_bd"/>
    <property type="match status" value="1"/>
</dbReference>
<dbReference type="PANTHER" id="PTHR47894:SF1">
    <property type="entry name" value="HTH-TYPE TRANSCRIPTIONAL REGULATOR VQSM"/>
    <property type="match status" value="1"/>
</dbReference>
<feature type="domain" description="HTH araC/xylS-type" evidence="4">
    <location>
        <begin position="234"/>
        <end position="333"/>
    </location>
</feature>
<dbReference type="SMART" id="SM00342">
    <property type="entry name" value="HTH_ARAC"/>
    <property type="match status" value="1"/>
</dbReference>
<dbReference type="Gene3D" id="1.10.10.60">
    <property type="entry name" value="Homeodomain-like"/>
    <property type="match status" value="1"/>
</dbReference>
<dbReference type="Proteomes" id="UP000004263">
    <property type="component" value="Unassembled WGS sequence"/>
</dbReference>
<dbReference type="InterPro" id="IPR018060">
    <property type="entry name" value="HTH_AraC"/>
</dbReference>
<dbReference type="InterPro" id="IPR009057">
    <property type="entry name" value="Homeodomain-like_sf"/>
</dbReference>
<keyword evidence="6" id="KW-1185">Reference proteome</keyword>
<protein>
    <submittedName>
        <fullName evidence="5">AraC-type DNA-binding domain-containing protein</fullName>
    </submittedName>
</protein>
<dbReference type="GO" id="GO:0003700">
    <property type="term" value="F:DNA-binding transcription factor activity"/>
    <property type="evidence" value="ECO:0007669"/>
    <property type="project" value="InterPro"/>
</dbReference>
<comment type="caution">
    <text evidence="5">The sequence shown here is derived from an EMBL/GenBank/DDBJ whole genome shotgun (WGS) entry which is preliminary data.</text>
</comment>